<name>A0A1X9MHY3_9BACI</name>
<dbReference type="Gene3D" id="3.90.1150.10">
    <property type="entry name" value="Aspartate Aminotransferase, domain 1"/>
    <property type="match status" value="1"/>
</dbReference>
<dbReference type="InterPro" id="IPR036388">
    <property type="entry name" value="WH-like_DNA-bd_sf"/>
</dbReference>
<dbReference type="FunFam" id="1.10.10.10:FF:000079">
    <property type="entry name" value="GntR family transcriptional regulator"/>
    <property type="match status" value="1"/>
</dbReference>
<dbReference type="Pfam" id="PF00155">
    <property type="entry name" value="Aminotran_1_2"/>
    <property type="match status" value="1"/>
</dbReference>
<dbReference type="PROSITE" id="PS50949">
    <property type="entry name" value="HTH_GNTR"/>
    <property type="match status" value="1"/>
</dbReference>
<dbReference type="SUPFAM" id="SSF46785">
    <property type="entry name" value="Winged helix' DNA-binding domain"/>
    <property type="match status" value="1"/>
</dbReference>
<dbReference type="InterPro" id="IPR004839">
    <property type="entry name" value="Aminotransferase_I/II_large"/>
</dbReference>
<dbReference type="PANTHER" id="PTHR46577">
    <property type="entry name" value="HTH-TYPE TRANSCRIPTIONAL REGULATORY PROTEIN GABR"/>
    <property type="match status" value="1"/>
</dbReference>
<dbReference type="InterPro" id="IPR015422">
    <property type="entry name" value="PyrdxlP-dep_Trfase_small"/>
</dbReference>
<evidence type="ECO:0000259" key="9">
    <source>
        <dbReference type="PROSITE" id="PS50949"/>
    </source>
</evidence>
<keyword evidence="5" id="KW-0663">Pyridoxal phosphate</keyword>
<accession>A0A1X9MHY3</accession>
<protein>
    <submittedName>
        <fullName evidence="10">HTH-type transcriptional regulator NorG</fullName>
    </submittedName>
</protein>
<dbReference type="InterPro" id="IPR051446">
    <property type="entry name" value="HTH_trans_reg/aminotransferase"/>
</dbReference>
<dbReference type="GO" id="GO:0003677">
    <property type="term" value="F:DNA binding"/>
    <property type="evidence" value="ECO:0007669"/>
    <property type="project" value="UniProtKB-KW"/>
</dbReference>
<evidence type="ECO:0000256" key="7">
    <source>
        <dbReference type="ARBA" id="ARBA00023125"/>
    </source>
</evidence>
<dbReference type="Gene3D" id="1.10.10.10">
    <property type="entry name" value="Winged helix-like DNA-binding domain superfamily/Winged helix DNA-binding domain"/>
    <property type="match status" value="1"/>
</dbReference>
<dbReference type="Pfam" id="PF00392">
    <property type="entry name" value="GntR"/>
    <property type="match status" value="1"/>
</dbReference>
<keyword evidence="4" id="KW-0808">Transferase</keyword>
<evidence type="ECO:0000256" key="5">
    <source>
        <dbReference type="ARBA" id="ARBA00022898"/>
    </source>
</evidence>
<dbReference type="PRINTS" id="PR00035">
    <property type="entry name" value="HTHGNTR"/>
</dbReference>
<keyword evidence="11" id="KW-1185">Reference proteome</keyword>
<dbReference type="SMART" id="SM00345">
    <property type="entry name" value="HTH_GNTR"/>
    <property type="match status" value="1"/>
</dbReference>
<dbReference type="CDD" id="cd07377">
    <property type="entry name" value="WHTH_GntR"/>
    <property type="match status" value="1"/>
</dbReference>
<sequence length="479" mass="54085">MEWKPSREDKKPLYQQIAEYFERQISSGNLPPSSTLPSERALATKYSVNRSTIVAAYDELQAMGLVNRVKGSGTIVSSNIWGRLNKRIPNWNQYVDVGSFLPNVPIVQRLREETKGQNVINLMSGELSDELFPNEQFQTILSERPFREHLGYDDPQGSLKLREAIEDHVRDYRKIDTTASSILITSGAQQALHLIVQGLLQQGDAVAIEDPSYSYTLPLFRSAGLKVFHLKVDNDGVNPSDLVALHKKHRIRMVFLNPIFQNPTGAVLSEERRKQIVDISAQFGIPIIEDDPYSLTAFSGGGLPPLKSSDQNGNVLYISSLSKTVASGLRIGWIIGPAPVILRLADIKQQVDFGHSVFPQWVAKEFLRSSYFDEHIQTLRKKLEERKKELVNSLQEFLSDQVEFVQPQGGIHLWCKIKGLKNENLLMEESIKRGVVYTPGRILGSQSGYVRFTYGRGNEHQIREGIKRFKEALDATNLR</sequence>
<dbReference type="CDD" id="cd00609">
    <property type="entry name" value="AAT_like"/>
    <property type="match status" value="1"/>
</dbReference>
<comment type="cofactor">
    <cofactor evidence="1">
        <name>pyridoxal 5'-phosphate</name>
        <dbReference type="ChEBI" id="CHEBI:597326"/>
    </cofactor>
</comment>
<dbReference type="InterPro" id="IPR015424">
    <property type="entry name" value="PyrdxlP-dep_Trfase"/>
</dbReference>
<evidence type="ECO:0000256" key="4">
    <source>
        <dbReference type="ARBA" id="ARBA00022679"/>
    </source>
</evidence>
<gene>
    <name evidence="10" type="primary">norG_2</name>
    <name evidence="10" type="ORF">BkAM31D_22070</name>
</gene>
<evidence type="ECO:0000256" key="6">
    <source>
        <dbReference type="ARBA" id="ARBA00023015"/>
    </source>
</evidence>
<comment type="similarity">
    <text evidence="2">In the C-terminal section; belongs to the class-I pyridoxal-phosphate-dependent aminotransferase family.</text>
</comment>
<dbReference type="InterPro" id="IPR000524">
    <property type="entry name" value="Tscrpt_reg_HTH_GntR"/>
</dbReference>
<dbReference type="AlphaFoldDB" id="A0A1X9MHY3"/>
<feature type="domain" description="HTH gntR-type" evidence="9">
    <location>
        <begin position="11"/>
        <end position="79"/>
    </location>
</feature>
<keyword evidence="6" id="KW-0805">Transcription regulation</keyword>
<dbReference type="Gene3D" id="3.40.640.10">
    <property type="entry name" value="Type I PLP-dependent aspartate aminotransferase-like (Major domain)"/>
    <property type="match status" value="1"/>
</dbReference>
<proteinExistence type="inferred from homology"/>
<dbReference type="InterPro" id="IPR015421">
    <property type="entry name" value="PyrdxlP-dep_Trfase_major"/>
</dbReference>
<evidence type="ECO:0000313" key="10">
    <source>
        <dbReference type="EMBL" id="ARK32324.1"/>
    </source>
</evidence>
<reference evidence="10 11" key="1">
    <citation type="submission" date="2017-04" db="EMBL/GenBank/DDBJ databases">
        <title>Bacillus krulwichiae AM31D Genome sequencing and assembly.</title>
        <authorList>
            <person name="Krulwich T.A."/>
            <person name="Anastor L."/>
            <person name="Ehrlich R."/>
            <person name="Ehrlich G.D."/>
            <person name="Janto B."/>
        </authorList>
    </citation>
    <scope>NUCLEOTIDE SEQUENCE [LARGE SCALE GENOMIC DNA]</scope>
    <source>
        <strain evidence="10 11">AM31D</strain>
    </source>
</reference>
<evidence type="ECO:0000313" key="11">
    <source>
        <dbReference type="Proteomes" id="UP000193006"/>
    </source>
</evidence>
<dbReference type="KEGG" id="bkw:BkAM31D_22070"/>
<evidence type="ECO:0000256" key="8">
    <source>
        <dbReference type="ARBA" id="ARBA00023163"/>
    </source>
</evidence>
<dbReference type="PANTHER" id="PTHR46577:SF2">
    <property type="entry name" value="TRANSCRIPTIONAL REGULATORY PROTEIN"/>
    <property type="match status" value="1"/>
</dbReference>
<keyword evidence="7" id="KW-0238">DNA-binding</keyword>
<dbReference type="GO" id="GO:0030170">
    <property type="term" value="F:pyridoxal phosphate binding"/>
    <property type="evidence" value="ECO:0007669"/>
    <property type="project" value="InterPro"/>
</dbReference>
<dbReference type="EMBL" id="CP020814">
    <property type="protein sequence ID" value="ARK32324.1"/>
    <property type="molecule type" value="Genomic_DNA"/>
</dbReference>
<organism evidence="10 11">
    <name type="scientific">Halalkalibacter krulwichiae</name>
    <dbReference type="NCBI Taxonomy" id="199441"/>
    <lineage>
        <taxon>Bacteria</taxon>
        <taxon>Bacillati</taxon>
        <taxon>Bacillota</taxon>
        <taxon>Bacilli</taxon>
        <taxon>Bacillales</taxon>
        <taxon>Bacillaceae</taxon>
        <taxon>Halalkalibacter</taxon>
    </lineage>
</organism>
<dbReference type="SUPFAM" id="SSF53383">
    <property type="entry name" value="PLP-dependent transferases"/>
    <property type="match status" value="1"/>
</dbReference>
<dbReference type="InterPro" id="IPR036390">
    <property type="entry name" value="WH_DNA-bd_sf"/>
</dbReference>
<dbReference type="RefSeq" id="WP_066157116.1">
    <property type="nucleotide sequence ID" value="NZ_CP020814.1"/>
</dbReference>
<evidence type="ECO:0000256" key="1">
    <source>
        <dbReference type="ARBA" id="ARBA00001933"/>
    </source>
</evidence>
<evidence type="ECO:0000256" key="2">
    <source>
        <dbReference type="ARBA" id="ARBA00005384"/>
    </source>
</evidence>
<evidence type="ECO:0000256" key="3">
    <source>
        <dbReference type="ARBA" id="ARBA00022576"/>
    </source>
</evidence>
<dbReference type="GO" id="GO:0003700">
    <property type="term" value="F:DNA-binding transcription factor activity"/>
    <property type="evidence" value="ECO:0007669"/>
    <property type="project" value="InterPro"/>
</dbReference>
<dbReference type="STRING" id="199441.BkAM31D_22070"/>
<keyword evidence="3" id="KW-0032">Aminotransferase</keyword>
<dbReference type="FunFam" id="3.40.640.10:FF:000023">
    <property type="entry name" value="Transcriptional regulator, GntR family"/>
    <property type="match status" value="1"/>
</dbReference>
<dbReference type="GO" id="GO:0008483">
    <property type="term" value="F:transaminase activity"/>
    <property type="evidence" value="ECO:0007669"/>
    <property type="project" value="UniProtKB-KW"/>
</dbReference>
<keyword evidence="8" id="KW-0804">Transcription</keyword>
<dbReference type="Proteomes" id="UP000193006">
    <property type="component" value="Chromosome"/>
</dbReference>